<proteinExistence type="predicted"/>
<accession>A0ABR4Q4L4</accession>
<name>A0ABR4Q4L4_9CEST</name>
<reference evidence="1 2" key="1">
    <citation type="journal article" date="2022" name="Front. Cell. Infect. Microbiol.">
        <title>The Genomes of Two Strains of Taenia crassiceps the Animal Model for the Study of Human Cysticercosis.</title>
        <authorList>
            <person name="Bobes R.J."/>
            <person name="Estrada K."/>
            <person name="Rios-Valencia D.G."/>
            <person name="Calderon-Gallegos A."/>
            <person name="de la Torre P."/>
            <person name="Carrero J.C."/>
            <person name="Sanchez-Flores A."/>
            <person name="Laclette J.P."/>
        </authorList>
    </citation>
    <scope>NUCLEOTIDE SEQUENCE [LARGE SCALE GENOMIC DNA]</scope>
    <source>
        <strain evidence="1">WFUcys</strain>
    </source>
</reference>
<evidence type="ECO:0000313" key="1">
    <source>
        <dbReference type="EMBL" id="KAL5104577.1"/>
    </source>
</evidence>
<sequence>MEMLLLLPPPPPPDAIGWRIWLKVTLFHPPLPPSLPPSLPPILTALSIFSLLHFVTATMERRAARREAPPCPVQMRGGHCHDGVTAHHHLQRLVKLKKAPMIGRKKCHVDESHEQLLLDERLPLKSTPRTHTQRMSLWRCGEVGGVFKVRLGLLSLQCPSSLVAASKSTLAVPVPKDKNISHETAEVLQHHAVTPGWQTKLQTTKKAQSKTTSPAQGYGDRIQFTFLWRSFQFEDLDCLSESGKWAMSLGLPEAKPDTMEEIFSEKCQRIELEAYSLYHFDELVIDGRRYQYRLSSKGDVMTVVCRLAGQDLLLVSVWTNMEHENRIREIHQHILEREKATPPLDPNQGRDHDLYEDLLRK</sequence>
<organism evidence="1 2">
    <name type="scientific">Taenia crassiceps</name>
    <dbReference type="NCBI Taxonomy" id="6207"/>
    <lineage>
        <taxon>Eukaryota</taxon>
        <taxon>Metazoa</taxon>
        <taxon>Spiralia</taxon>
        <taxon>Lophotrochozoa</taxon>
        <taxon>Platyhelminthes</taxon>
        <taxon>Cestoda</taxon>
        <taxon>Eucestoda</taxon>
        <taxon>Cyclophyllidea</taxon>
        <taxon>Taeniidae</taxon>
        <taxon>Taenia</taxon>
    </lineage>
</organism>
<comment type="caution">
    <text evidence="1">The sequence shown here is derived from an EMBL/GenBank/DDBJ whole genome shotgun (WGS) entry which is preliminary data.</text>
</comment>
<keyword evidence="2" id="KW-1185">Reference proteome</keyword>
<dbReference type="Proteomes" id="UP001651158">
    <property type="component" value="Unassembled WGS sequence"/>
</dbReference>
<evidence type="ECO:0000313" key="2">
    <source>
        <dbReference type="Proteomes" id="UP001651158"/>
    </source>
</evidence>
<protein>
    <submittedName>
        <fullName evidence="1">Uncharacterized protein</fullName>
    </submittedName>
</protein>
<dbReference type="EMBL" id="JAKROA010000011">
    <property type="protein sequence ID" value="KAL5104577.1"/>
    <property type="molecule type" value="Genomic_DNA"/>
</dbReference>
<gene>
    <name evidence="1" type="ORF">TcWFU_000514</name>
</gene>